<protein>
    <submittedName>
        <fullName evidence="1">Uncharacterized protein</fullName>
    </submittedName>
</protein>
<reference evidence="1 2" key="1">
    <citation type="submission" date="2024-11" db="EMBL/GenBank/DDBJ databases">
        <title>A near-complete genome assembly of Cinchona calisaya.</title>
        <authorList>
            <person name="Lian D.C."/>
            <person name="Zhao X.W."/>
            <person name="Wei L."/>
        </authorList>
    </citation>
    <scope>NUCLEOTIDE SEQUENCE [LARGE SCALE GENOMIC DNA]</scope>
    <source>
        <tissue evidence="1">Nenye</tissue>
    </source>
</reference>
<proteinExistence type="predicted"/>
<evidence type="ECO:0000313" key="1">
    <source>
        <dbReference type="EMBL" id="KAL3537362.1"/>
    </source>
</evidence>
<gene>
    <name evidence="1" type="ORF">ACH5RR_000728</name>
</gene>
<comment type="caution">
    <text evidence="1">The sequence shown here is derived from an EMBL/GenBank/DDBJ whole genome shotgun (WGS) entry which is preliminary data.</text>
</comment>
<organism evidence="1 2">
    <name type="scientific">Cinchona calisaya</name>
    <dbReference type="NCBI Taxonomy" id="153742"/>
    <lineage>
        <taxon>Eukaryota</taxon>
        <taxon>Viridiplantae</taxon>
        <taxon>Streptophyta</taxon>
        <taxon>Embryophyta</taxon>
        <taxon>Tracheophyta</taxon>
        <taxon>Spermatophyta</taxon>
        <taxon>Magnoliopsida</taxon>
        <taxon>eudicotyledons</taxon>
        <taxon>Gunneridae</taxon>
        <taxon>Pentapetalae</taxon>
        <taxon>asterids</taxon>
        <taxon>lamiids</taxon>
        <taxon>Gentianales</taxon>
        <taxon>Rubiaceae</taxon>
        <taxon>Cinchonoideae</taxon>
        <taxon>Cinchoneae</taxon>
        <taxon>Cinchona</taxon>
    </lineage>
</organism>
<evidence type="ECO:0000313" key="2">
    <source>
        <dbReference type="Proteomes" id="UP001630127"/>
    </source>
</evidence>
<keyword evidence="2" id="KW-1185">Reference proteome</keyword>
<dbReference type="AlphaFoldDB" id="A0ABD3B1E6"/>
<sequence length="88" mass="10373">MADRMFSILESIRTWLDTLASQTEIRLNVIKETIDVVDTRMDLLKQGTRLVMNEEKRANYSVYEQAKRKQPITDPMEYDVINVSLYVM</sequence>
<name>A0ABD3B1E6_9GENT</name>
<dbReference type="Proteomes" id="UP001630127">
    <property type="component" value="Unassembled WGS sequence"/>
</dbReference>
<accession>A0ABD3B1E6</accession>
<dbReference type="EMBL" id="JBJUIK010000001">
    <property type="protein sequence ID" value="KAL3537362.1"/>
    <property type="molecule type" value="Genomic_DNA"/>
</dbReference>